<gene>
    <name evidence="1" type="ORF">UFOPK3268_00599</name>
</gene>
<dbReference type="Pfam" id="PF04199">
    <property type="entry name" value="Cyclase"/>
    <property type="match status" value="1"/>
</dbReference>
<dbReference type="Gene3D" id="3.50.30.50">
    <property type="entry name" value="Putative cyclase"/>
    <property type="match status" value="1"/>
</dbReference>
<proteinExistence type="predicted"/>
<evidence type="ECO:0000313" key="1">
    <source>
        <dbReference type="EMBL" id="CAB4848407.1"/>
    </source>
</evidence>
<dbReference type="InterPro" id="IPR007325">
    <property type="entry name" value="KFase/CYL"/>
</dbReference>
<sequence length="277" mass="29792">MESWSGGYIDRSIPWPTSNDVRIFDLALLLEPGMTRHPYHPPFSFAMAKQHGEGVYPNGISSAMEIFSMGAHVGSHVDALGHIALNGEVFGGRNVTEAQSATGGLEVGSTEELPPLIGPGPLVDAEALFGRELPPADGIGADQFEEWFADRTKPGPGSIVLVRTGWLRYWNDSDAYISIKHGLPGVSRSGAEWLSARGIIATGSDTMNYEHKPDPAIVAMSVHVHNLVEKGIYIMESLDLDVLAAHKVTDFTFVGRPLRLRGGTGSPLRPIAIVSQS</sequence>
<protein>
    <submittedName>
        <fullName evidence="1">Unannotated protein</fullName>
    </submittedName>
</protein>
<dbReference type="PANTHER" id="PTHR31118">
    <property type="entry name" value="CYCLASE-LIKE PROTEIN 2"/>
    <property type="match status" value="1"/>
</dbReference>
<dbReference type="InterPro" id="IPR037175">
    <property type="entry name" value="KFase_sf"/>
</dbReference>
<dbReference type="GO" id="GO:0019441">
    <property type="term" value="P:L-tryptophan catabolic process to kynurenine"/>
    <property type="evidence" value="ECO:0007669"/>
    <property type="project" value="InterPro"/>
</dbReference>
<dbReference type="PANTHER" id="PTHR31118:SF12">
    <property type="entry name" value="CYCLASE-LIKE PROTEIN 2"/>
    <property type="match status" value="1"/>
</dbReference>
<name>A0A6J7BRP5_9ZZZZ</name>
<organism evidence="1">
    <name type="scientific">freshwater metagenome</name>
    <dbReference type="NCBI Taxonomy" id="449393"/>
    <lineage>
        <taxon>unclassified sequences</taxon>
        <taxon>metagenomes</taxon>
        <taxon>ecological metagenomes</taxon>
    </lineage>
</organism>
<dbReference type="GO" id="GO:0004061">
    <property type="term" value="F:arylformamidase activity"/>
    <property type="evidence" value="ECO:0007669"/>
    <property type="project" value="InterPro"/>
</dbReference>
<dbReference type="SUPFAM" id="SSF102198">
    <property type="entry name" value="Putative cyclase"/>
    <property type="match status" value="1"/>
</dbReference>
<dbReference type="AlphaFoldDB" id="A0A6J7BRP5"/>
<dbReference type="EMBL" id="CAFBIZ010000058">
    <property type="protein sequence ID" value="CAB4848407.1"/>
    <property type="molecule type" value="Genomic_DNA"/>
</dbReference>
<accession>A0A6J7BRP5</accession>
<reference evidence="1" key="1">
    <citation type="submission" date="2020-05" db="EMBL/GenBank/DDBJ databases">
        <authorList>
            <person name="Chiriac C."/>
            <person name="Salcher M."/>
            <person name="Ghai R."/>
            <person name="Kavagutti S V."/>
        </authorList>
    </citation>
    <scope>NUCLEOTIDE SEQUENCE</scope>
</reference>